<evidence type="ECO:0000256" key="1">
    <source>
        <dbReference type="ARBA" id="ARBA00022723"/>
    </source>
</evidence>
<protein>
    <recommendedName>
        <fullName evidence="8">THAP-type domain-containing protein</fullName>
    </recommendedName>
</protein>
<dbReference type="PANTHER" id="PTHR43763:SF6">
    <property type="entry name" value="XAA-PRO AMINOPEPTIDASE 1"/>
    <property type="match status" value="1"/>
</dbReference>
<dbReference type="InterPro" id="IPR000994">
    <property type="entry name" value="Pept_M24"/>
</dbReference>
<dbReference type="GO" id="GO:0008270">
    <property type="term" value="F:zinc ion binding"/>
    <property type="evidence" value="ECO:0007669"/>
    <property type="project" value="UniProtKB-KW"/>
</dbReference>
<evidence type="ECO:0000256" key="4">
    <source>
        <dbReference type="ARBA" id="ARBA00022833"/>
    </source>
</evidence>
<evidence type="ECO:0000259" key="8">
    <source>
        <dbReference type="PROSITE" id="PS50950"/>
    </source>
</evidence>
<dbReference type="InterPro" id="IPR006612">
    <property type="entry name" value="THAP_Znf"/>
</dbReference>
<sequence>MPLTCCVPGCRSGYRSCTEKASLFCLPSDREQRDRWKRAIPRQETGALNFESKAVRVCEKHFDTTDIIRADEFRISGQSVLLQREKPKLRVGAIPRIFENLPAYLTKPKPRSRSQRENPPAKRRRVSSPNNDGTAASVSSSTEPCDPEAAGDDGVLMFDEMSVRKSVHIRESDMALLGKVDFAEHTRPGDHGKDGDHVLVFLFRPSLGGWSQTVGTFCASGAAPGSIVAKLLLQCIVHLTNAGVVVDAVTCDNSTSNQSALRSLGVNGDMHKLQTCFEHPCEPSKQVHVVIDPPHLFKCIRNNLLKVGKFLEVFHCHYKDLLDYEEEQAGLRAVPKLTKAHIFPNAFQKMSVKLAVQASHARSYVHESTASAMEFYSEQEDCKKLHGSAATSQFTRTLNKLFDCLNSRRPDHVRFNEAQHIAVLKDSIAWLDNWEKYIKTLPTQRQVCFLSKQTCGALRLTLHSSVALIESLLLSGFRYVLVGNFGQDPLERFFGIVRHVAGDGGQPTVQHFLFIYRMLSVNNLVRPPKRASVEGDGPQLLLKLQGLFDKEKPASSQIDMLAVLFDDVLEEPGEAVNNASVPDVTLSTKECILDYLAGYVVKKFSTISCTDCVGTLKSQTREPTDLIQKKSRGFLQVPSSQLLSLLRIVEGHVEELTVDTVACADVYANIVDQVLLDSRIASAGVRSEAVRSELPATILDDAIRHRSPFYMFSKPEESRPSCVFGSSEFVPPHYKRREYLTGFSGETGTAVVLMDFAALWVESRYILQAEEELDCNWVLMNGGQPDVPVIDEWLKSNLRGSSRYRKMEENLHPFGIELVGEPRHLVDEIWTPMEGRPYESNSSIVVHSVEFAGESWQDKVRKVREFLKKSGIDAILITDLGEIACRSILTVMDNWRDYKLVYNEMNINGNAVNRLLVSPFCSYAICGHIDVDKLVVSEAPIKMMMTVKNNIELRGLRNAHLKDSIVFVTLLAHMERDYLTKKPWTEARVVYELERLRSHQQHYRGESFGSVAAVGPNAAVPNHHYRNGSGMYISNTSLVLIDSGAQYLDGTTDIARTIHLGTPTDFEKEVYTRVLIGMIDLFLTIFPEGTKDGALDVVARRSLWSVGLNFLHGVSHGLGSYMLAHEQPGYYEEERLGVRLETTMQITPFNTTYRFMSQKFCKFEPITFVPFQAGLIKWELLSKAQLDWLNDYNARILDVVGSELKRMKKHEVLSWLQARTFRVEMKNGSTPVLRVAGHHGLLTHEGPTGHHHVGHSAGQRPVNVFCVADKY</sequence>
<comment type="caution">
    <text evidence="9">The sequence shown here is derived from an EMBL/GenBank/DDBJ whole genome shotgun (WGS) entry which is preliminary data.</text>
</comment>
<feature type="region of interest" description="Disordered" evidence="7">
    <location>
        <begin position="104"/>
        <end position="153"/>
    </location>
</feature>
<dbReference type="InterPro" id="IPR048365">
    <property type="entry name" value="TNP-like_RNaseH_N"/>
</dbReference>
<dbReference type="Gene3D" id="6.20.210.20">
    <property type="entry name" value="THAP domain"/>
    <property type="match status" value="1"/>
</dbReference>
<dbReference type="Pfam" id="PF05485">
    <property type="entry name" value="THAP"/>
    <property type="match status" value="1"/>
</dbReference>
<dbReference type="InterPro" id="IPR048366">
    <property type="entry name" value="TNP-like_GBD"/>
</dbReference>
<reference evidence="9" key="1">
    <citation type="journal article" date="2020" name="Cell">
        <title>Large-Scale Comparative Analyses of Tick Genomes Elucidate Their Genetic Diversity and Vector Capacities.</title>
        <authorList>
            <consortium name="Tick Genome and Microbiome Consortium (TIGMIC)"/>
            <person name="Jia N."/>
            <person name="Wang J."/>
            <person name="Shi W."/>
            <person name="Du L."/>
            <person name="Sun Y."/>
            <person name="Zhan W."/>
            <person name="Jiang J.F."/>
            <person name="Wang Q."/>
            <person name="Zhang B."/>
            <person name="Ji P."/>
            <person name="Bell-Sakyi L."/>
            <person name="Cui X.M."/>
            <person name="Yuan T.T."/>
            <person name="Jiang B.G."/>
            <person name="Yang W.F."/>
            <person name="Lam T.T."/>
            <person name="Chang Q.C."/>
            <person name="Ding S.J."/>
            <person name="Wang X.J."/>
            <person name="Zhu J.G."/>
            <person name="Ruan X.D."/>
            <person name="Zhao L."/>
            <person name="Wei J.T."/>
            <person name="Ye R.Z."/>
            <person name="Que T.C."/>
            <person name="Du C.H."/>
            <person name="Zhou Y.H."/>
            <person name="Cheng J.X."/>
            <person name="Dai P.F."/>
            <person name="Guo W.B."/>
            <person name="Han X.H."/>
            <person name="Huang E.J."/>
            <person name="Li L.F."/>
            <person name="Wei W."/>
            <person name="Gao Y.C."/>
            <person name="Liu J.Z."/>
            <person name="Shao H.Z."/>
            <person name="Wang X."/>
            <person name="Wang C.C."/>
            <person name="Yang T.C."/>
            <person name="Huo Q.B."/>
            <person name="Li W."/>
            <person name="Chen H.Y."/>
            <person name="Chen S.E."/>
            <person name="Zhou L.G."/>
            <person name="Ni X.B."/>
            <person name="Tian J.H."/>
            <person name="Sheng Y."/>
            <person name="Liu T."/>
            <person name="Pan Y.S."/>
            <person name="Xia L.Y."/>
            <person name="Li J."/>
            <person name="Zhao F."/>
            <person name="Cao W.C."/>
        </authorList>
    </citation>
    <scope>NUCLEOTIDE SEQUENCE</scope>
    <source>
        <strain evidence="9">Rmic-2018</strain>
    </source>
</reference>
<dbReference type="EMBL" id="JABSTU010000009">
    <property type="protein sequence ID" value="KAH8020335.1"/>
    <property type="molecule type" value="Genomic_DNA"/>
</dbReference>
<dbReference type="InterPro" id="IPR000587">
    <property type="entry name" value="Creatinase_N"/>
</dbReference>
<dbReference type="PANTHER" id="PTHR43763">
    <property type="entry name" value="XAA-PRO AMINOPEPTIDASE 1"/>
    <property type="match status" value="1"/>
</dbReference>
<dbReference type="VEuPathDB" id="VectorBase:LOC119172463"/>
<name>A0A9J6DDZ6_RHIMP</name>
<dbReference type="Gene3D" id="3.90.230.10">
    <property type="entry name" value="Creatinase/methionine aminopeptidase superfamily"/>
    <property type="match status" value="1"/>
</dbReference>
<dbReference type="Pfam" id="PF01321">
    <property type="entry name" value="Creatinase_N"/>
    <property type="match status" value="1"/>
</dbReference>
<dbReference type="SUPFAM" id="SSF55920">
    <property type="entry name" value="Creatinase/aminopeptidase"/>
    <property type="match status" value="1"/>
</dbReference>
<dbReference type="Proteomes" id="UP000821866">
    <property type="component" value="Chromosome 7"/>
</dbReference>
<dbReference type="SMART" id="SM00980">
    <property type="entry name" value="THAP"/>
    <property type="match status" value="1"/>
</dbReference>
<dbReference type="InterPro" id="IPR050422">
    <property type="entry name" value="X-Pro_aminopeptidase_P"/>
</dbReference>
<evidence type="ECO:0000256" key="6">
    <source>
        <dbReference type="PROSITE-ProRule" id="PRU00309"/>
    </source>
</evidence>
<evidence type="ECO:0000313" key="9">
    <source>
        <dbReference type="EMBL" id="KAH8020335.1"/>
    </source>
</evidence>
<dbReference type="SUPFAM" id="SSF57716">
    <property type="entry name" value="Glucocorticoid receptor-like (DNA-binding domain)"/>
    <property type="match status" value="1"/>
</dbReference>
<dbReference type="InterPro" id="IPR036005">
    <property type="entry name" value="Creatinase/aminopeptidase-like"/>
</dbReference>
<dbReference type="AlphaFoldDB" id="A0A9J6DDZ6"/>
<dbReference type="Pfam" id="PF21788">
    <property type="entry name" value="TNP-like_GBD"/>
    <property type="match status" value="1"/>
</dbReference>
<evidence type="ECO:0000256" key="2">
    <source>
        <dbReference type="ARBA" id="ARBA00022771"/>
    </source>
</evidence>
<dbReference type="Pfam" id="PF00557">
    <property type="entry name" value="Peptidase_M24"/>
    <property type="match status" value="1"/>
</dbReference>
<dbReference type="SUPFAM" id="SSF53092">
    <property type="entry name" value="Creatinase/prolidase N-terminal domain"/>
    <property type="match status" value="1"/>
</dbReference>
<evidence type="ECO:0000256" key="7">
    <source>
        <dbReference type="SAM" id="MobiDB-lite"/>
    </source>
</evidence>
<keyword evidence="2 6" id="KW-0863">Zinc-finger</keyword>
<gene>
    <name evidence="9" type="ORF">HPB51_000785</name>
</gene>
<keyword evidence="4" id="KW-0862">Zinc</keyword>
<reference evidence="9" key="2">
    <citation type="submission" date="2021-09" db="EMBL/GenBank/DDBJ databases">
        <authorList>
            <person name="Jia N."/>
            <person name="Wang J."/>
            <person name="Shi W."/>
            <person name="Du L."/>
            <person name="Sun Y."/>
            <person name="Zhan W."/>
            <person name="Jiang J."/>
            <person name="Wang Q."/>
            <person name="Zhang B."/>
            <person name="Ji P."/>
            <person name="Sakyi L.B."/>
            <person name="Cui X."/>
            <person name="Yuan T."/>
            <person name="Jiang B."/>
            <person name="Yang W."/>
            <person name="Lam T.T.-Y."/>
            <person name="Chang Q."/>
            <person name="Ding S."/>
            <person name="Wang X."/>
            <person name="Zhu J."/>
            <person name="Ruan X."/>
            <person name="Zhao L."/>
            <person name="Wei J."/>
            <person name="Que T."/>
            <person name="Du C."/>
            <person name="Cheng J."/>
            <person name="Dai P."/>
            <person name="Han X."/>
            <person name="Huang E."/>
            <person name="Gao Y."/>
            <person name="Liu J."/>
            <person name="Shao H."/>
            <person name="Ye R."/>
            <person name="Li L."/>
            <person name="Wei W."/>
            <person name="Wang X."/>
            <person name="Wang C."/>
            <person name="Huo Q."/>
            <person name="Li W."/>
            <person name="Guo W."/>
            <person name="Chen H."/>
            <person name="Chen S."/>
            <person name="Zhou L."/>
            <person name="Zhou L."/>
            <person name="Ni X."/>
            <person name="Tian J."/>
            <person name="Zhou Y."/>
            <person name="Sheng Y."/>
            <person name="Liu T."/>
            <person name="Pan Y."/>
            <person name="Xia L."/>
            <person name="Li J."/>
            <person name="Zhao F."/>
            <person name="Cao W."/>
        </authorList>
    </citation>
    <scope>NUCLEOTIDE SEQUENCE</scope>
    <source>
        <strain evidence="9">Rmic-2018</strain>
        <tissue evidence="9">Larvae</tissue>
    </source>
</reference>
<keyword evidence="3" id="KW-0378">Hydrolase</keyword>
<dbReference type="VEuPathDB" id="VectorBase:LOC119173822"/>
<feature type="compositionally biased region" description="Polar residues" evidence="7">
    <location>
        <begin position="127"/>
        <end position="143"/>
    </location>
</feature>
<dbReference type="GO" id="GO:0004177">
    <property type="term" value="F:aminopeptidase activity"/>
    <property type="evidence" value="ECO:0007669"/>
    <property type="project" value="UniProtKB-ARBA"/>
</dbReference>
<keyword evidence="1" id="KW-0479">Metal-binding</keyword>
<evidence type="ECO:0000256" key="3">
    <source>
        <dbReference type="ARBA" id="ARBA00022801"/>
    </source>
</evidence>
<dbReference type="Pfam" id="PF21787">
    <property type="entry name" value="TNP-like_RNaseH_N"/>
    <property type="match status" value="1"/>
</dbReference>
<feature type="domain" description="THAP-type" evidence="8">
    <location>
        <begin position="1"/>
        <end position="98"/>
    </location>
</feature>
<evidence type="ECO:0000313" key="10">
    <source>
        <dbReference type="Proteomes" id="UP000821866"/>
    </source>
</evidence>
<proteinExistence type="predicted"/>
<keyword evidence="5 6" id="KW-0238">DNA-binding</keyword>
<dbReference type="InterPro" id="IPR032416">
    <property type="entry name" value="Peptidase_M24_C"/>
</dbReference>
<evidence type="ECO:0000256" key="5">
    <source>
        <dbReference type="ARBA" id="ARBA00023125"/>
    </source>
</evidence>
<accession>A0A9J6DDZ6</accession>
<dbReference type="GO" id="GO:0005737">
    <property type="term" value="C:cytoplasm"/>
    <property type="evidence" value="ECO:0007669"/>
    <property type="project" value="UniProtKB-ARBA"/>
</dbReference>
<dbReference type="Pfam" id="PF16188">
    <property type="entry name" value="Peptidase_M24_C"/>
    <property type="match status" value="1"/>
</dbReference>
<dbReference type="Pfam" id="PF16189">
    <property type="entry name" value="Creatinase_N_2"/>
    <property type="match status" value="1"/>
</dbReference>
<dbReference type="VEuPathDB" id="VectorBase:LOC119163288"/>
<dbReference type="InterPro" id="IPR038441">
    <property type="entry name" value="THAP_Znf_sf"/>
</dbReference>
<dbReference type="GO" id="GO:0003677">
    <property type="term" value="F:DNA binding"/>
    <property type="evidence" value="ECO:0007669"/>
    <property type="project" value="UniProtKB-UniRule"/>
</dbReference>
<keyword evidence="10" id="KW-1185">Reference proteome</keyword>
<dbReference type="InterPro" id="IPR029149">
    <property type="entry name" value="Creatin/AminoP/Spt16_N"/>
</dbReference>
<dbReference type="PROSITE" id="PS50950">
    <property type="entry name" value="ZF_THAP"/>
    <property type="match status" value="1"/>
</dbReference>
<organism evidence="9 10">
    <name type="scientific">Rhipicephalus microplus</name>
    <name type="common">Cattle tick</name>
    <name type="synonym">Boophilus microplus</name>
    <dbReference type="NCBI Taxonomy" id="6941"/>
    <lineage>
        <taxon>Eukaryota</taxon>
        <taxon>Metazoa</taxon>
        <taxon>Ecdysozoa</taxon>
        <taxon>Arthropoda</taxon>
        <taxon>Chelicerata</taxon>
        <taxon>Arachnida</taxon>
        <taxon>Acari</taxon>
        <taxon>Parasitiformes</taxon>
        <taxon>Ixodida</taxon>
        <taxon>Ixodoidea</taxon>
        <taxon>Ixodidae</taxon>
        <taxon>Rhipicephalinae</taxon>
        <taxon>Rhipicephalus</taxon>
        <taxon>Boophilus</taxon>
    </lineage>
</organism>
<dbReference type="Gene3D" id="3.40.350.10">
    <property type="entry name" value="Creatinase/prolidase N-terminal domain"/>
    <property type="match status" value="2"/>
</dbReference>